<organism evidence="6 7">
    <name type="scientific">Shewanella intestini</name>
    <dbReference type="NCBI Taxonomy" id="2017544"/>
    <lineage>
        <taxon>Bacteria</taxon>
        <taxon>Pseudomonadati</taxon>
        <taxon>Pseudomonadota</taxon>
        <taxon>Gammaproteobacteria</taxon>
        <taxon>Alteromonadales</taxon>
        <taxon>Shewanellaceae</taxon>
        <taxon>Shewanella</taxon>
    </lineage>
</organism>
<keyword evidence="7" id="KW-1185">Reference proteome</keyword>
<evidence type="ECO:0000256" key="1">
    <source>
        <dbReference type="ARBA" id="ARBA00001974"/>
    </source>
</evidence>
<evidence type="ECO:0000259" key="5">
    <source>
        <dbReference type="Pfam" id="PF00890"/>
    </source>
</evidence>
<name>A0ABS5I1J8_9GAMM</name>
<keyword evidence="3" id="KW-0274">FAD</keyword>
<keyword evidence="2" id="KW-0285">Flavoprotein</keyword>
<comment type="caution">
    <text evidence="6">The sequence shown here is derived from an EMBL/GenBank/DDBJ whole genome shotgun (WGS) entry which is preliminary data.</text>
</comment>
<dbReference type="SUPFAM" id="SSF51905">
    <property type="entry name" value="FAD/NAD(P)-binding domain"/>
    <property type="match status" value="1"/>
</dbReference>
<evidence type="ECO:0000313" key="7">
    <source>
        <dbReference type="Proteomes" id="UP000811844"/>
    </source>
</evidence>
<dbReference type="Gene3D" id="3.90.700.10">
    <property type="entry name" value="Succinate dehydrogenase/fumarate reductase flavoprotein, catalytic domain"/>
    <property type="match status" value="1"/>
</dbReference>
<accession>A0ABS5I1J8</accession>
<proteinExistence type="predicted"/>
<dbReference type="EMBL" id="JAAIKR010000005">
    <property type="protein sequence ID" value="MBR9727776.1"/>
    <property type="molecule type" value="Genomic_DNA"/>
</dbReference>
<evidence type="ECO:0000256" key="2">
    <source>
        <dbReference type="ARBA" id="ARBA00022630"/>
    </source>
</evidence>
<feature type="domain" description="FAD-dependent oxidoreductase 2 FAD-binding" evidence="5">
    <location>
        <begin position="39"/>
        <end position="486"/>
    </location>
</feature>
<dbReference type="Pfam" id="PF00890">
    <property type="entry name" value="FAD_binding_2"/>
    <property type="match status" value="1"/>
</dbReference>
<dbReference type="InterPro" id="IPR050315">
    <property type="entry name" value="FAD-oxidoreductase_2"/>
</dbReference>
<dbReference type="InterPro" id="IPR027477">
    <property type="entry name" value="Succ_DH/fumarate_Rdtase_cat_sf"/>
</dbReference>
<reference evidence="6 7" key="1">
    <citation type="submission" date="2020-02" db="EMBL/GenBank/DDBJ databases">
        <title>Shewanella WXL01 sp. nov., a marine bacterium isolated from green algae in Luhuitou Fringing Reef (Northern South China Sea).</title>
        <authorList>
            <person name="Wang X."/>
        </authorList>
    </citation>
    <scope>NUCLEOTIDE SEQUENCE [LARGE SCALE GENOMIC DNA]</scope>
    <source>
        <strain evidence="6 7">MCCC 1A01895</strain>
    </source>
</reference>
<evidence type="ECO:0000313" key="6">
    <source>
        <dbReference type="EMBL" id="MBR9727776.1"/>
    </source>
</evidence>
<gene>
    <name evidence="6" type="ORF">G3R48_07230</name>
</gene>
<comment type="cofactor">
    <cofactor evidence="1">
        <name>FAD</name>
        <dbReference type="ChEBI" id="CHEBI:57692"/>
    </cofactor>
</comment>
<dbReference type="Proteomes" id="UP000811844">
    <property type="component" value="Unassembled WGS sequence"/>
</dbReference>
<dbReference type="PANTHER" id="PTHR43400">
    <property type="entry name" value="FUMARATE REDUCTASE"/>
    <property type="match status" value="1"/>
</dbReference>
<dbReference type="Gene3D" id="3.50.50.60">
    <property type="entry name" value="FAD/NAD(P)-binding domain"/>
    <property type="match status" value="1"/>
</dbReference>
<dbReference type="SUPFAM" id="SSF56425">
    <property type="entry name" value="Succinate dehydrogenase/fumarate reductase flavoprotein, catalytic domain"/>
    <property type="match status" value="1"/>
</dbReference>
<evidence type="ECO:0000256" key="4">
    <source>
        <dbReference type="ARBA" id="ARBA00023002"/>
    </source>
</evidence>
<dbReference type="InterPro" id="IPR036188">
    <property type="entry name" value="FAD/NAD-bd_sf"/>
</dbReference>
<keyword evidence="4" id="KW-0560">Oxidoreductase</keyword>
<sequence>MKDCPTTEVGEKGAKKWSWETVPAPIPESKIVKTIKSEIVVIGAGIAGLAAAARASELGGKVAVVEKHTDVRICGLMFGATNSKLMQKNNIKCDKEQVVVDWLKTCGDRPQEELVRLYVDRSPEVIDWLIEKAEGHGCPVHLYNGQYKGKNHFEHMGTHIFEYNFFPGQGINHAPGWMLKMQCEEAKDVDFYFENHVEQLLKKDGKIIGCVAKTKEGYVKYLGSKGVLLATGDISHDREMLECFAPVGLLPKKVIYPPKPLNTGDGHKMGFWVGAQPDLGDWPTMLHPLAYSWQQFGFIHVNTQGNRFMNEDTWIQAKSIKILTQPGNKDYAFTVFDSNWKEQLARTIPVGGGQFWDGMERNITQEWTPDLDVKRLENDIESGIAFKADTLEELADLIGVDKKIFSSTIKRYNELSDAGVDSDYGKNPIMLNSIKEGPFYATKHGPALLAVTGGLLVNNKIQVLDENHQPIPGLYAAGNVSGGRYGVDYPVTINGTSLMTATMWGYIASETMLNA</sequence>
<dbReference type="InterPro" id="IPR003953">
    <property type="entry name" value="FAD-dep_OxRdtase_2_FAD-bd"/>
</dbReference>
<dbReference type="PANTHER" id="PTHR43400:SF10">
    <property type="entry name" value="3-OXOSTEROID 1-DEHYDROGENASE"/>
    <property type="match status" value="1"/>
</dbReference>
<protein>
    <submittedName>
        <fullName evidence="6">FAD-binding protein</fullName>
    </submittedName>
</protein>
<evidence type="ECO:0000256" key="3">
    <source>
        <dbReference type="ARBA" id="ARBA00022827"/>
    </source>
</evidence>
<dbReference type="RefSeq" id="WP_194823872.1">
    <property type="nucleotide sequence ID" value="NZ_JAAIKR010000005.1"/>
</dbReference>